<evidence type="ECO:0000256" key="2">
    <source>
        <dbReference type="SAM" id="MobiDB-lite"/>
    </source>
</evidence>
<reference evidence="5" key="1">
    <citation type="journal article" date="2021" name="Open Biol.">
        <title>Shared evolutionary footprints suggest mitochondrial oxidative damage underlies multiple complex I losses in fungi.</title>
        <authorList>
            <person name="Schikora-Tamarit M.A."/>
            <person name="Marcet-Houben M."/>
            <person name="Nosek J."/>
            <person name="Gabaldon T."/>
        </authorList>
    </citation>
    <scope>NUCLEOTIDE SEQUENCE</scope>
    <source>
        <strain evidence="5">CBS6341</strain>
    </source>
</reference>
<dbReference type="PANTHER" id="PTHR15715">
    <property type="entry name" value="CENTROSOMAL PROTEIN OF 170 KDA"/>
    <property type="match status" value="1"/>
</dbReference>
<dbReference type="PANTHER" id="PTHR15715:SF37">
    <property type="entry name" value="LD47843P"/>
    <property type="match status" value="1"/>
</dbReference>
<organism evidence="5 6">
    <name type="scientific">Wickerhamomyces mucosus</name>
    <dbReference type="NCBI Taxonomy" id="1378264"/>
    <lineage>
        <taxon>Eukaryota</taxon>
        <taxon>Fungi</taxon>
        <taxon>Dikarya</taxon>
        <taxon>Ascomycota</taxon>
        <taxon>Saccharomycotina</taxon>
        <taxon>Saccharomycetes</taxon>
        <taxon>Phaffomycetales</taxon>
        <taxon>Wickerhamomycetaceae</taxon>
        <taxon>Wickerhamomyces</taxon>
    </lineage>
</organism>
<evidence type="ECO:0000313" key="5">
    <source>
        <dbReference type="EMBL" id="KAH3676244.1"/>
    </source>
</evidence>
<feature type="compositionally biased region" description="Low complexity" evidence="2">
    <location>
        <begin position="71"/>
        <end position="89"/>
    </location>
</feature>
<comment type="caution">
    <text evidence="5">The sequence shown here is derived from an EMBL/GenBank/DDBJ whole genome shotgun (WGS) entry which is preliminary data.</text>
</comment>
<proteinExistence type="predicted"/>
<dbReference type="SMART" id="SM00240">
    <property type="entry name" value="FHA"/>
    <property type="match status" value="1"/>
</dbReference>
<name>A0A9P8PS04_9ASCO</name>
<evidence type="ECO:0000256" key="3">
    <source>
        <dbReference type="SAM" id="Phobius"/>
    </source>
</evidence>
<evidence type="ECO:0000256" key="1">
    <source>
        <dbReference type="SAM" id="Coils"/>
    </source>
</evidence>
<feature type="coiled-coil region" evidence="1">
    <location>
        <begin position="404"/>
        <end position="459"/>
    </location>
</feature>
<feature type="compositionally biased region" description="Polar residues" evidence="2">
    <location>
        <begin position="60"/>
        <end position="70"/>
    </location>
</feature>
<evidence type="ECO:0000313" key="6">
    <source>
        <dbReference type="Proteomes" id="UP000769528"/>
    </source>
</evidence>
<evidence type="ECO:0000259" key="4">
    <source>
        <dbReference type="PROSITE" id="PS50006"/>
    </source>
</evidence>
<dbReference type="AlphaFoldDB" id="A0A9P8PS04"/>
<feature type="transmembrane region" description="Helical" evidence="3">
    <location>
        <begin position="473"/>
        <end position="490"/>
    </location>
</feature>
<dbReference type="GO" id="GO:0005737">
    <property type="term" value="C:cytoplasm"/>
    <property type="evidence" value="ECO:0007669"/>
    <property type="project" value="TreeGrafter"/>
</dbReference>
<accession>A0A9P8PS04</accession>
<dbReference type="InterPro" id="IPR000253">
    <property type="entry name" value="FHA_dom"/>
</dbReference>
<keyword evidence="6" id="KW-1185">Reference proteome</keyword>
<dbReference type="EMBL" id="JAEUBF010000666">
    <property type="protein sequence ID" value="KAH3676244.1"/>
    <property type="molecule type" value="Genomic_DNA"/>
</dbReference>
<reference evidence="5" key="2">
    <citation type="submission" date="2021-01" db="EMBL/GenBank/DDBJ databases">
        <authorList>
            <person name="Schikora-Tamarit M.A."/>
        </authorList>
    </citation>
    <scope>NUCLEOTIDE SEQUENCE</scope>
    <source>
        <strain evidence="5">CBS6341</strain>
    </source>
</reference>
<keyword evidence="1" id="KW-0175">Coiled coil</keyword>
<dbReference type="InterPro" id="IPR008984">
    <property type="entry name" value="SMAD_FHA_dom_sf"/>
</dbReference>
<dbReference type="InterPro" id="IPR051176">
    <property type="entry name" value="Cent_Immune-Sig_Mod"/>
</dbReference>
<dbReference type="OrthoDB" id="687730at2759"/>
<keyword evidence="3" id="KW-0472">Membrane</keyword>
<dbReference type="Gene3D" id="2.60.200.20">
    <property type="match status" value="1"/>
</dbReference>
<gene>
    <name evidence="5" type="ORF">WICMUC_002121</name>
</gene>
<keyword evidence="3" id="KW-1133">Transmembrane helix</keyword>
<dbReference type="Proteomes" id="UP000769528">
    <property type="component" value="Unassembled WGS sequence"/>
</dbReference>
<feature type="domain" description="FHA" evidence="4">
    <location>
        <begin position="141"/>
        <end position="197"/>
    </location>
</feature>
<dbReference type="PROSITE" id="PS50006">
    <property type="entry name" value="FHA_DOMAIN"/>
    <property type="match status" value="1"/>
</dbReference>
<sequence length="491" mass="56111">MNPHHDPVQIFDGNITNYHGSNGFQRRISTESTDTIDLQIEYDSKPKTRSRSKSKVYGKSSINTISPQQKNNPSTSINNNNNNNNNRNIISDETRKVSNVNPLNLTNIPSREKFIYILIATSLNETFDRKTLTVPKYPNVLKLGRPNSSQKAPNANNGYFDSRVISREHAEIYIKDGKLFIKDCNSSNGTFVNDEKLIQEKELKVEDIVNLGIDIDNEKNKQQHHRKISLKVINILNVPLEEGIDPAVLIQDLTTKADKSHSDTKPNKLSSLDAVLFGDITGDLEDTSLGIDQDLLSGIFVNNSIGTTSSLSHSIQVLINQIHQERLNNLKLTSVENFLQNYKDELSRTDYVSNYTKLKKEIEVFKNKLFISEREISMLKGKLQEKDSIIQTTQSTITLKDQEINKISKTINFQTEKLQDQRNNESVMILNYETEIKLLKAKIDERELLLSKNQEFQNELLKNQFTYQLKFDLYNLALILTFVILIGLFIS</sequence>
<dbReference type="SUPFAM" id="SSF49879">
    <property type="entry name" value="SMAD/FHA domain"/>
    <property type="match status" value="1"/>
</dbReference>
<feature type="region of interest" description="Disordered" evidence="2">
    <location>
        <begin position="44"/>
        <end position="93"/>
    </location>
</feature>
<dbReference type="Pfam" id="PF00498">
    <property type="entry name" value="FHA"/>
    <property type="match status" value="1"/>
</dbReference>
<protein>
    <recommendedName>
        <fullName evidence="4">FHA domain-containing protein</fullName>
    </recommendedName>
</protein>
<keyword evidence="3" id="KW-0812">Transmembrane</keyword>
<feature type="compositionally biased region" description="Basic residues" evidence="2">
    <location>
        <begin position="47"/>
        <end position="56"/>
    </location>
</feature>